<keyword evidence="4" id="KW-0143">Chaperone</keyword>
<dbReference type="EMBL" id="CAJOBF010015302">
    <property type="protein sequence ID" value="CAF4346793.1"/>
    <property type="molecule type" value="Genomic_DNA"/>
</dbReference>
<keyword evidence="1" id="KW-0963">Cytoplasm</keyword>
<evidence type="ECO:0000313" key="8">
    <source>
        <dbReference type="EMBL" id="CAF4346793.1"/>
    </source>
</evidence>
<reference evidence="8" key="1">
    <citation type="submission" date="2021-02" db="EMBL/GenBank/DDBJ databases">
        <authorList>
            <person name="Nowell W R."/>
        </authorList>
    </citation>
    <scope>NUCLEOTIDE SEQUENCE</scope>
</reference>
<evidence type="ECO:0000259" key="5">
    <source>
        <dbReference type="Pfam" id="PF01782"/>
    </source>
</evidence>
<dbReference type="GO" id="GO:0043022">
    <property type="term" value="F:ribosome binding"/>
    <property type="evidence" value="ECO:0007669"/>
    <property type="project" value="InterPro"/>
</dbReference>
<dbReference type="GO" id="GO:0005840">
    <property type="term" value="C:ribosome"/>
    <property type="evidence" value="ECO:0007669"/>
    <property type="project" value="InterPro"/>
</dbReference>
<dbReference type="AlphaFoldDB" id="A0A820KR00"/>
<evidence type="ECO:0000313" key="9">
    <source>
        <dbReference type="Proteomes" id="UP000663842"/>
    </source>
</evidence>
<feature type="domain" description="RimM N-terminal" evidence="5">
    <location>
        <begin position="7"/>
        <end position="89"/>
    </location>
</feature>
<evidence type="ECO:0000256" key="2">
    <source>
        <dbReference type="ARBA" id="ARBA00022517"/>
    </source>
</evidence>
<organism evidence="8 9">
    <name type="scientific">Rotaria magnacalcarata</name>
    <dbReference type="NCBI Taxonomy" id="392030"/>
    <lineage>
        <taxon>Eukaryota</taxon>
        <taxon>Metazoa</taxon>
        <taxon>Spiralia</taxon>
        <taxon>Gnathifera</taxon>
        <taxon>Rotifera</taxon>
        <taxon>Eurotatoria</taxon>
        <taxon>Bdelloidea</taxon>
        <taxon>Philodinida</taxon>
        <taxon>Philodinidae</taxon>
        <taxon>Rotaria</taxon>
    </lineage>
</organism>
<name>A0A820KR00_9BILA</name>
<dbReference type="HAMAP" id="MF_00014">
    <property type="entry name" value="Ribosome_mat_RimM"/>
    <property type="match status" value="1"/>
</dbReference>
<dbReference type="PANTHER" id="PTHR33692:SF1">
    <property type="entry name" value="RIBOSOME MATURATION FACTOR RIMM"/>
    <property type="match status" value="1"/>
</dbReference>
<dbReference type="SUPFAM" id="SSF50447">
    <property type="entry name" value="Translation proteins"/>
    <property type="match status" value="1"/>
</dbReference>
<dbReference type="NCBIfam" id="TIGR02273">
    <property type="entry name" value="16S_RimM"/>
    <property type="match status" value="1"/>
</dbReference>
<dbReference type="EMBL" id="CAJNRG010013019">
    <property type="protein sequence ID" value="CAF2145238.1"/>
    <property type="molecule type" value="Genomic_DNA"/>
</dbReference>
<comment type="caution">
    <text evidence="8">The sequence shown here is derived from an EMBL/GenBank/DDBJ whole genome shotgun (WGS) entry which is preliminary data.</text>
</comment>
<dbReference type="SUPFAM" id="SSF50346">
    <property type="entry name" value="PRC-barrel domain"/>
    <property type="match status" value="1"/>
</dbReference>
<dbReference type="InterPro" id="IPR036976">
    <property type="entry name" value="RimM_N_sf"/>
</dbReference>
<sequence length="171" mass="19218">MNNYVHIGKIVATFGVDGTVILTHALGKKVQLKGIEAIFIEMTKGSQLPYFVTESKAKSTEEIYIRLEGINTKEAAHRFISKPVWLTEEDFRKLAGKQSAIAMLGYSIINEGENIGAVTEVIEQPHQILLTIDYKGNEAYIPLHEESLEKIDHKKKEIHVILPEGLLELYS</sequence>
<dbReference type="GO" id="GO:0006364">
    <property type="term" value="P:rRNA processing"/>
    <property type="evidence" value="ECO:0007669"/>
    <property type="project" value="UniProtKB-KW"/>
</dbReference>
<dbReference type="Gene3D" id="2.40.30.60">
    <property type="entry name" value="RimM"/>
    <property type="match status" value="1"/>
</dbReference>
<keyword evidence="3" id="KW-0698">rRNA processing</keyword>
<dbReference type="InterPro" id="IPR056792">
    <property type="entry name" value="PRC_RimM"/>
</dbReference>
<evidence type="ECO:0000313" key="7">
    <source>
        <dbReference type="EMBL" id="CAF2145238.1"/>
    </source>
</evidence>
<protein>
    <recommendedName>
        <fullName evidence="10">Ribosome maturation factor RimM</fullName>
    </recommendedName>
</protein>
<dbReference type="InterPro" id="IPR011961">
    <property type="entry name" value="RimM"/>
</dbReference>
<accession>A0A820KR00</accession>
<dbReference type="Gene3D" id="2.30.30.240">
    <property type="entry name" value="PRC-barrel domain"/>
    <property type="match status" value="1"/>
</dbReference>
<dbReference type="InterPro" id="IPR009000">
    <property type="entry name" value="Transl_B-barrel_sf"/>
</dbReference>
<keyword evidence="2" id="KW-0690">Ribosome biogenesis</keyword>
<dbReference type="Proteomes" id="UP000663887">
    <property type="component" value="Unassembled WGS sequence"/>
</dbReference>
<evidence type="ECO:0000259" key="6">
    <source>
        <dbReference type="Pfam" id="PF24986"/>
    </source>
</evidence>
<dbReference type="InterPro" id="IPR002676">
    <property type="entry name" value="RimM_N"/>
</dbReference>
<proteinExistence type="inferred from homology"/>
<feature type="domain" description="Ribosome maturation factor RimM PRC barrel" evidence="6">
    <location>
        <begin position="104"/>
        <end position="166"/>
    </location>
</feature>
<evidence type="ECO:0000256" key="1">
    <source>
        <dbReference type="ARBA" id="ARBA00022490"/>
    </source>
</evidence>
<gene>
    <name evidence="8" type="ORF">UXM345_LOCUS35803</name>
    <name evidence="7" type="ORF">XDN619_LOCUS27514</name>
</gene>
<evidence type="ECO:0000256" key="4">
    <source>
        <dbReference type="ARBA" id="ARBA00023186"/>
    </source>
</evidence>
<evidence type="ECO:0000256" key="3">
    <source>
        <dbReference type="ARBA" id="ARBA00022552"/>
    </source>
</evidence>
<dbReference type="Proteomes" id="UP000663842">
    <property type="component" value="Unassembled WGS sequence"/>
</dbReference>
<dbReference type="Pfam" id="PF01782">
    <property type="entry name" value="RimM"/>
    <property type="match status" value="1"/>
</dbReference>
<dbReference type="InterPro" id="IPR011033">
    <property type="entry name" value="PRC_barrel-like_sf"/>
</dbReference>
<dbReference type="Pfam" id="PF24986">
    <property type="entry name" value="PRC_RimM"/>
    <property type="match status" value="1"/>
</dbReference>
<dbReference type="PANTHER" id="PTHR33692">
    <property type="entry name" value="RIBOSOME MATURATION FACTOR RIMM"/>
    <property type="match status" value="1"/>
</dbReference>
<evidence type="ECO:0008006" key="10">
    <source>
        <dbReference type="Google" id="ProtNLM"/>
    </source>
</evidence>